<feature type="transmembrane region" description="Helical" evidence="1">
    <location>
        <begin position="42"/>
        <end position="59"/>
    </location>
</feature>
<evidence type="ECO:0000313" key="2">
    <source>
        <dbReference type="EMBL" id="AJI08875.1"/>
    </source>
</evidence>
<geneLocation type="plasmid" evidence="2 3">
    <name>pBFI_1</name>
</geneLocation>
<dbReference type="AlphaFoldDB" id="A0AAN0SR48"/>
<reference evidence="2 3" key="1">
    <citation type="journal article" date="2015" name="Genome Announc.">
        <title>Complete genome sequences for 35 biothreat assay-relevant bacillus species.</title>
        <authorList>
            <person name="Johnson S.L."/>
            <person name="Daligault H.E."/>
            <person name="Davenport K.W."/>
            <person name="Jaissle J."/>
            <person name="Frey K.G."/>
            <person name="Ladner J.T."/>
            <person name="Broomall S.M."/>
            <person name="Bishop-Lilly K.A."/>
            <person name="Bruce D.C."/>
            <person name="Gibbons H.S."/>
            <person name="Coyne S.R."/>
            <person name="Lo C.C."/>
            <person name="Meincke L."/>
            <person name="Munk A.C."/>
            <person name="Koroleva G.I."/>
            <person name="Rosenzweig C.N."/>
            <person name="Palacios G.F."/>
            <person name="Redden C.L."/>
            <person name="Minogue T.D."/>
            <person name="Chain P.S."/>
        </authorList>
    </citation>
    <scope>NUCLEOTIDE SEQUENCE [LARGE SCALE GENOMIC DNA]</scope>
    <source>
        <strain evidence="2 3">03BB108</strain>
    </source>
</reference>
<evidence type="ECO:0000313" key="3">
    <source>
        <dbReference type="Proteomes" id="UP000031861"/>
    </source>
</evidence>
<keyword evidence="1" id="KW-0472">Membrane</keyword>
<dbReference type="EMBL" id="CP009639">
    <property type="protein sequence ID" value="AJI08875.1"/>
    <property type="molecule type" value="Genomic_DNA"/>
</dbReference>
<proteinExistence type="predicted"/>
<keyword evidence="1" id="KW-1133">Transmembrane helix</keyword>
<protein>
    <submittedName>
        <fullName evidence="2">Uncharacterized protein</fullName>
    </submittedName>
</protein>
<dbReference type="Proteomes" id="UP000031861">
    <property type="component" value="Plasmid pBFI_1"/>
</dbReference>
<feature type="transmembrane region" description="Helical" evidence="1">
    <location>
        <begin position="71"/>
        <end position="90"/>
    </location>
</feature>
<name>A0AAN0SR48_BACCE</name>
<gene>
    <name evidence="2" type="ORF">AK40_5736</name>
</gene>
<sequence length="173" mass="20386">MKLVNLNLIKRNKNTNAKKKKLLPGEAGEIEFRINFDKKRNFRNLLLAFIFVVLGFIAANKGVNTHNLQYWLVGMIDIIISIVMLVYYIFQIFHKNKLFMEVRKNDIKYKDNNIKYNDIKNIRSTFGMGFYTIYIYTKDGKAIKCNTKNMISTEYIMKSLIPLLSKRITLNKN</sequence>
<dbReference type="RefSeq" id="WP_001995912.1">
    <property type="nucleotide sequence ID" value="NZ_CP009639.1"/>
</dbReference>
<keyword evidence="1" id="KW-0812">Transmembrane</keyword>
<accession>A0AAN0SR48</accession>
<keyword evidence="2" id="KW-0614">Plasmid</keyword>
<organism evidence="2 3">
    <name type="scientific">Bacillus cereus 03BB108</name>
    <dbReference type="NCBI Taxonomy" id="451709"/>
    <lineage>
        <taxon>Bacteria</taxon>
        <taxon>Bacillati</taxon>
        <taxon>Bacillota</taxon>
        <taxon>Bacilli</taxon>
        <taxon>Bacillales</taxon>
        <taxon>Bacillaceae</taxon>
        <taxon>Bacillus</taxon>
        <taxon>Bacillus cereus group</taxon>
    </lineage>
</organism>
<evidence type="ECO:0000256" key="1">
    <source>
        <dbReference type="SAM" id="Phobius"/>
    </source>
</evidence>